<feature type="transmembrane region" description="Helical" evidence="6">
    <location>
        <begin position="7"/>
        <end position="27"/>
    </location>
</feature>
<dbReference type="RefSeq" id="WP_158351100.1">
    <property type="nucleotide sequence ID" value="NZ_JAHQCX010000005.1"/>
</dbReference>
<dbReference type="Pfam" id="PF02653">
    <property type="entry name" value="BPD_transp_2"/>
    <property type="match status" value="1"/>
</dbReference>
<dbReference type="EMBL" id="JAHQCX010000005">
    <property type="protein sequence ID" value="MBU9726194.1"/>
    <property type="molecule type" value="Genomic_DNA"/>
</dbReference>
<evidence type="ECO:0008006" key="9">
    <source>
        <dbReference type="Google" id="ProtNLM"/>
    </source>
</evidence>
<evidence type="ECO:0000256" key="4">
    <source>
        <dbReference type="ARBA" id="ARBA00022989"/>
    </source>
</evidence>
<feature type="transmembrane region" description="Helical" evidence="6">
    <location>
        <begin position="119"/>
        <end position="138"/>
    </location>
</feature>
<organism evidence="7 8">
    <name type="scientific">Diplocloster modestus</name>
    <dbReference type="NCBI Taxonomy" id="2850322"/>
    <lineage>
        <taxon>Bacteria</taxon>
        <taxon>Bacillati</taxon>
        <taxon>Bacillota</taxon>
        <taxon>Clostridia</taxon>
        <taxon>Lachnospirales</taxon>
        <taxon>Lachnospiraceae</taxon>
        <taxon>Diplocloster</taxon>
    </lineage>
</organism>
<keyword evidence="4 6" id="KW-1133">Transmembrane helix</keyword>
<feature type="transmembrane region" description="Helical" evidence="6">
    <location>
        <begin position="90"/>
        <end position="112"/>
    </location>
</feature>
<feature type="transmembrane region" description="Helical" evidence="6">
    <location>
        <begin position="261"/>
        <end position="282"/>
    </location>
</feature>
<feature type="transmembrane region" description="Helical" evidence="6">
    <location>
        <begin position="33"/>
        <end position="52"/>
    </location>
</feature>
<feature type="transmembrane region" description="Helical" evidence="6">
    <location>
        <begin position="230"/>
        <end position="254"/>
    </location>
</feature>
<keyword evidence="8" id="KW-1185">Reference proteome</keyword>
<dbReference type="PANTHER" id="PTHR32196">
    <property type="entry name" value="ABC TRANSPORTER PERMEASE PROTEIN YPHD-RELATED-RELATED"/>
    <property type="match status" value="1"/>
</dbReference>
<protein>
    <recommendedName>
        <fullName evidence="9">ABC transporter permease</fullName>
    </recommendedName>
</protein>
<feature type="transmembrane region" description="Helical" evidence="6">
    <location>
        <begin position="64"/>
        <end position="84"/>
    </location>
</feature>
<feature type="transmembrane region" description="Helical" evidence="6">
    <location>
        <begin position="150"/>
        <end position="172"/>
    </location>
</feature>
<evidence type="ECO:0000256" key="1">
    <source>
        <dbReference type="ARBA" id="ARBA00004651"/>
    </source>
</evidence>
<evidence type="ECO:0000313" key="7">
    <source>
        <dbReference type="EMBL" id="MBU9726194.1"/>
    </source>
</evidence>
<gene>
    <name evidence="7" type="ORF">KTH90_09220</name>
</gene>
<feature type="transmembrane region" description="Helical" evidence="6">
    <location>
        <begin position="204"/>
        <end position="224"/>
    </location>
</feature>
<evidence type="ECO:0000256" key="6">
    <source>
        <dbReference type="SAM" id="Phobius"/>
    </source>
</evidence>
<reference evidence="7 8" key="1">
    <citation type="submission" date="2021-06" db="EMBL/GenBank/DDBJ databases">
        <title>Description of novel taxa of the family Lachnospiraceae.</title>
        <authorList>
            <person name="Chaplin A.V."/>
            <person name="Sokolova S.R."/>
            <person name="Pikina A.P."/>
            <person name="Korzhanova M."/>
            <person name="Belova V."/>
            <person name="Korostin D."/>
            <person name="Efimov B.A."/>
        </authorList>
    </citation>
    <scope>NUCLEOTIDE SEQUENCE [LARGE SCALE GENOMIC DNA]</scope>
    <source>
        <strain evidence="7 8">ASD4241</strain>
    </source>
</reference>
<comment type="caution">
    <text evidence="7">The sequence shown here is derived from an EMBL/GenBank/DDBJ whole genome shotgun (WGS) entry which is preliminary data.</text>
</comment>
<proteinExistence type="predicted"/>
<dbReference type="Proteomes" id="UP001314681">
    <property type="component" value="Unassembled WGS sequence"/>
</dbReference>
<comment type="subcellular location">
    <subcellularLocation>
        <location evidence="1">Cell membrane</location>
        <topology evidence="1">Multi-pass membrane protein</topology>
    </subcellularLocation>
</comment>
<dbReference type="PANTHER" id="PTHR32196:SF69">
    <property type="entry name" value="BRANCHED-CHAIN AMINO ACID TRANSPORT SYSTEM, PERMEASE PROTEIN"/>
    <property type="match status" value="1"/>
</dbReference>
<keyword evidence="5 6" id="KW-0472">Membrane</keyword>
<feature type="transmembrane region" description="Helical" evidence="6">
    <location>
        <begin position="288"/>
        <end position="308"/>
    </location>
</feature>
<name>A0ABS6K6N9_9FIRM</name>
<keyword evidence="3 6" id="KW-0812">Transmembrane</keyword>
<evidence type="ECO:0000256" key="3">
    <source>
        <dbReference type="ARBA" id="ARBA00022692"/>
    </source>
</evidence>
<accession>A0ABS6K6N9</accession>
<keyword evidence="2" id="KW-1003">Cell membrane</keyword>
<evidence type="ECO:0000256" key="5">
    <source>
        <dbReference type="ARBA" id="ARBA00023136"/>
    </source>
</evidence>
<dbReference type="InterPro" id="IPR001851">
    <property type="entry name" value="ABC_transp_permease"/>
</dbReference>
<sequence length="328" mass="35125">MKEKAKIINWCKAFVLPLAVWAIFSIITAGRFATLTSILSVLRTAVVPLILAMTLSFGMTMNMWNFSAGAVVYACAIFGAMFAGKLNMGIPGLCVFSILIGIILCTLMGILYRQFRVPCLVLSLGMAMVVEALPGIFIKDGTGKISLLDGYLGSAPWCYIIVILMFAIFAYINSCTTLGANMRAIGANIKIADSAGIDIDKTKFISFVLSGLFLGVAGIVHMSANVSVTGVTGFASASMIFDGIMGVFVAQVLARYINYNVAIIIGTITIRMLSAGLVACGFSSEIRGILTGVFLFVVVSYSTNAGLLERIRSRKRIAEQANEEYSKI</sequence>
<evidence type="ECO:0000313" key="8">
    <source>
        <dbReference type="Proteomes" id="UP001314681"/>
    </source>
</evidence>
<evidence type="ECO:0000256" key="2">
    <source>
        <dbReference type="ARBA" id="ARBA00022475"/>
    </source>
</evidence>